<comment type="caution">
    <text evidence="2">The sequence shown here is derived from an EMBL/GenBank/DDBJ whole genome shotgun (WGS) entry which is preliminary data.</text>
</comment>
<dbReference type="SUPFAM" id="SSF81606">
    <property type="entry name" value="PP2C-like"/>
    <property type="match status" value="1"/>
</dbReference>
<dbReference type="EMBL" id="BMEY01000011">
    <property type="protein sequence ID" value="GGA79671.1"/>
    <property type="molecule type" value="Genomic_DNA"/>
</dbReference>
<dbReference type="RefSeq" id="WP_188384889.1">
    <property type="nucleotide sequence ID" value="NZ_BMEY01000011.1"/>
</dbReference>
<evidence type="ECO:0000313" key="2">
    <source>
        <dbReference type="EMBL" id="GGA79671.1"/>
    </source>
</evidence>
<dbReference type="SMART" id="SM00331">
    <property type="entry name" value="PP2C_SIG"/>
    <property type="match status" value="1"/>
</dbReference>
<organism evidence="2 3">
    <name type="scientific">Ornithinibacillus halotolerans</name>
    <dbReference type="NCBI Taxonomy" id="1274357"/>
    <lineage>
        <taxon>Bacteria</taxon>
        <taxon>Bacillati</taxon>
        <taxon>Bacillota</taxon>
        <taxon>Bacilli</taxon>
        <taxon>Bacillales</taxon>
        <taxon>Bacillaceae</taxon>
        <taxon>Ornithinibacillus</taxon>
    </lineage>
</organism>
<dbReference type="Pfam" id="PF13672">
    <property type="entry name" value="PP2C_2"/>
    <property type="match status" value="1"/>
</dbReference>
<dbReference type="InterPro" id="IPR036457">
    <property type="entry name" value="PPM-type-like_dom_sf"/>
</dbReference>
<dbReference type="PROSITE" id="PS51746">
    <property type="entry name" value="PPM_2"/>
    <property type="match status" value="1"/>
</dbReference>
<sequence length="255" mass="28494">MEILTAAHTDIGIQKSTNQDSLCIKMAETSVGKVVLAVICDGMGGLSKGEVASATVIHAFSKWFDQELPTQLAKDQWSTIQNRWEQIIQEQNERIGAHGRAIRSNLGTTLTAMLLIDSKFMLVGHVGDSRVYRLDSELRQLTEDQTVVARDIKQGRITPEQAKTDPRRNVLLQCIGASNQVRPEFFEGRASAGEVYLLCSDGFRHKISEEEIYSTFAPANLSTEDEMETRAVRMVELVKERQETDNISVVIVKIQ</sequence>
<dbReference type="SMART" id="SM00332">
    <property type="entry name" value="PP2Cc"/>
    <property type="match status" value="1"/>
</dbReference>
<protein>
    <submittedName>
        <fullName evidence="2">Serine/threonine protein phosphatase</fullName>
    </submittedName>
</protein>
<proteinExistence type="predicted"/>
<evidence type="ECO:0000259" key="1">
    <source>
        <dbReference type="PROSITE" id="PS51746"/>
    </source>
</evidence>
<dbReference type="Gene3D" id="3.60.40.10">
    <property type="entry name" value="PPM-type phosphatase domain"/>
    <property type="match status" value="1"/>
</dbReference>
<dbReference type="Proteomes" id="UP000613512">
    <property type="component" value="Unassembled WGS sequence"/>
</dbReference>
<feature type="domain" description="PPM-type phosphatase" evidence="1">
    <location>
        <begin position="4"/>
        <end position="254"/>
    </location>
</feature>
<evidence type="ECO:0000313" key="3">
    <source>
        <dbReference type="Proteomes" id="UP000613512"/>
    </source>
</evidence>
<keyword evidence="3" id="KW-1185">Reference proteome</keyword>
<gene>
    <name evidence="2" type="ORF">GCM10008025_23840</name>
</gene>
<dbReference type="InterPro" id="IPR001932">
    <property type="entry name" value="PPM-type_phosphatase-like_dom"/>
</dbReference>
<dbReference type="CDD" id="cd00143">
    <property type="entry name" value="PP2Cc"/>
    <property type="match status" value="1"/>
</dbReference>
<dbReference type="AlphaFoldDB" id="A0A916S200"/>
<reference evidence="2" key="2">
    <citation type="submission" date="2020-09" db="EMBL/GenBank/DDBJ databases">
        <authorList>
            <person name="Sun Q."/>
            <person name="Zhou Y."/>
        </authorList>
    </citation>
    <scope>NUCLEOTIDE SEQUENCE</scope>
    <source>
        <strain evidence="2">CGMCC 1.12408</strain>
    </source>
</reference>
<reference evidence="2" key="1">
    <citation type="journal article" date="2014" name="Int. J. Syst. Evol. Microbiol.">
        <title>Complete genome sequence of Corynebacterium casei LMG S-19264T (=DSM 44701T), isolated from a smear-ripened cheese.</title>
        <authorList>
            <consortium name="US DOE Joint Genome Institute (JGI-PGF)"/>
            <person name="Walter F."/>
            <person name="Albersmeier A."/>
            <person name="Kalinowski J."/>
            <person name="Ruckert C."/>
        </authorList>
    </citation>
    <scope>NUCLEOTIDE SEQUENCE</scope>
    <source>
        <strain evidence="2">CGMCC 1.12408</strain>
    </source>
</reference>
<name>A0A916S200_9BACI</name>
<accession>A0A916S200</accession>